<evidence type="ECO:0000313" key="3">
    <source>
        <dbReference type="Proteomes" id="UP000182332"/>
    </source>
</evidence>
<sequence>MNIEIKSVEPYSDFELSELERYSGVSVDDEIRKFFNEYNGARFSPSGLQGDVREDVGVSEFLSIAQILIEVQQFRFRSGYIPIALAEGGNYVVIDLVSKAVLFLDHEVEDGYREIAADVDDFVKRLIPNAEIQDDFSGMKVKSVWIDPVFLARIKSGEFK</sequence>
<dbReference type="Proteomes" id="UP000182332">
    <property type="component" value="Unassembled WGS sequence"/>
</dbReference>
<name>A0A1I0JTX1_9PSED</name>
<evidence type="ECO:0000259" key="1">
    <source>
        <dbReference type="Pfam" id="PF09346"/>
    </source>
</evidence>
<dbReference type="SUPFAM" id="SSF160631">
    <property type="entry name" value="SMI1/KNR4-like"/>
    <property type="match status" value="1"/>
</dbReference>
<reference evidence="2 3" key="1">
    <citation type="submission" date="2016-10" db="EMBL/GenBank/DDBJ databases">
        <authorList>
            <person name="de Groot N.N."/>
        </authorList>
    </citation>
    <scope>NUCLEOTIDE SEQUENCE [LARGE SCALE GENOMIC DNA]</scope>
    <source>
        <strain evidence="2 3">DSM 11363</strain>
    </source>
</reference>
<dbReference type="InterPro" id="IPR037883">
    <property type="entry name" value="Knr4/Smi1-like_sf"/>
</dbReference>
<gene>
    <name evidence="2" type="ORF">SAMN05216197_1802</name>
</gene>
<feature type="domain" description="Knr4/Smi1-like" evidence="1">
    <location>
        <begin position="12"/>
        <end position="124"/>
    </location>
</feature>
<proteinExistence type="predicted"/>
<organism evidence="2 3">
    <name type="scientific">Pseudomonas graminis</name>
    <dbReference type="NCBI Taxonomy" id="158627"/>
    <lineage>
        <taxon>Bacteria</taxon>
        <taxon>Pseudomonadati</taxon>
        <taxon>Pseudomonadota</taxon>
        <taxon>Gammaproteobacteria</taxon>
        <taxon>Pseudomonadales</taxon>
        <taxon>Pseudomonadaceae</taxon>
        <taxon>Pseudomonas</taxon>
    </lineage>
</organism>
<dbReference type="Gene3D" id="3.40.1580.10">
    <property type="entry name" value="SMI1/KNR4-like"/>
    <property type="match status" value="1"/>
</dbReference>
<evidence type="ECO:0000313" key="2">
    <source>
        <dbReference type="EMBL" id="SEU13409.1"/>
    </source>
</evidence>
<dbReference type="EMBL" id="FOHW01000080">
    <property type="protein sequence ID" value="SEU13409.1"/>
    <property type="molecule type" value="Genomic_DNA"/>
</dbReference>
<dbReference type="InterPro" id="IPR018958">
    <property type="entry name" value="Knr4/Smi1-like_dom"/>
</dbReference>
<protein>
    <submittedName>
        <fullName evidence="2">SMI1 / KNR4 family (SUKH-1)</fullName>
    </submittedName>
</protein>
<dbReference type="OrthoDB" id="4103969at2"/>
<accession>A0A1I0JTX1</accession>
<dbReference type="Pfam" id="PF09346">
    <property type="entry name" value="SMI1_KNR4"/>
    <property type="match status" value="1"/>
</dbReference>
<dbReference type="RefSeq" id="WP_074893731.1">
    <property type="nucleotide sequence ID" value="NZ_FOHW01000080.1"/>
</dbReference>
<dbReference type="AlphaFoldDB" id="A0A1I0JTX1"/>